<dbReference type="WBParaSite" id="Pan_g2154.t1">
    <property type="protein sequence ID" value="Pan_g2154.t1"/>
    <property type="gene ID" value="Pan_g2154"/>
</dbReference>
<dbReference type="AlphaFoldDB" id="A0A7E4VID8"/>
<keyword evidence="1" id="KW-0812">Transmembrane</keyword>
<sequence length="295" mass="34175">MRPPPLKLGKKFNQVLSDVKKSCPIIVHDCVFITNNANVYQWASNETFIFRLFKFLHQFYIFSFIFDGFGDINPIWQSVLHVDDILDKKQQIYVKDTLVLHCDSTDAYENVIPFICGPYFRLVLHGNVNVNQVKRLISPNVKKVRINAKMELLEKDYDDFAKFVMKQTSSYSNKCFAICCNKNWTIKLNKKLKETSLRYAALPRDLVAEDSYVISSGHLNCYTKLYFLWLAYFLAIAYLCFFNPFDSDKQKMREYLSHLLLPLLTTAGLIIFGTCGPRTDSFNPSIVQNNGLKGF</sequence>
<organism evidence="2 3">
    <name type="scientific">Panagrellus redivivus</name>
    <name type="common">Microworm</name>
    <dbReference type="NCBI Taxonomy" id="6233"/>
    <lineage>
        <taxon>Eukaryota</taxon>
        <taxon>Metazoa</taxon>
        <taxon>Ecdysozoa</taxon>
        <taxon>Nematoda</taxon>
        <taxon>Chromadorea</taxon>
        <taxon>Rhabditida</taxon>
        <taxon>Tylenchina</taxon>
        <taxon>Panagrolaimomorpha</taxon>
        <taxon>Panagrolaimoidea</taxon>
        <taxon>Panagrolaimidae</taxon>
        <taxon>Panagrellus</taxon>
    </lineage>
</organism>
<protein>
    <submittedName>
        <fullName evidence="3">Motile sperm domain-containing protein 1</fullName>
    </submittedName>
</protein>
<proteinExistence type="predicted"/>
<reference evidence="2" key="1">
    <citation type="journal article" date="2013" name="Genetics">
        <title>The draft genome and transcriptome of Panagrellus redivivus are shaped by the harsh demands of a free-living lifestyle.</title>
        <authorList>
            <person name="Srinivasan J."/>
            <person name="Dillman A.R."/>
            <person name="Macchietto M.G."/>
            <person name="Heikkinen L."/>
            <person name="Lakso M."/>
            <person name="Fracchia K.M."/>
            <person name="Antoshechkin I."/>
            <person name="Mortazavi A."/>
            <person name="Wong G."/>
            <person name="Sternberg P.W."/>
        </authorList>
    </citation>
    <scope>NUCLEOTIDE SEQUENCE [LARGE SCALE GENOMIC DNA]</scope>
    <source>
        <strain evidence="2">MT8872</strain>
    </source>
</reference>
<keyword evidence="2" id="KW-1185">Reference proteome</keyword>
<accession>A0A7E4VID8</accession>
<keyword evidence="1" id="KW-0472">Membrane</keyword>
<evidence type="ECO:0000256" key="1">
    <source>
        <dbReference type="SAM" id="Phobius"/>
    </source>
</evidence>
<keyword evidence="1" id="KW-1133">Transmembrane helix</keyword>
<name>A0A7E4VID8_PANRE</name>
<reference evidence="3" key="2">
    <citation type="submission" date="2020-10" db="UniProtKB">
        <authorList>
            <consortium name="WormBaseParasite"/>
        </authorList>
    </citation>
    <scope>IDENTIFICATION</scope>
</reference>
<dbReference type="Proteomes" id="UP000492821">
    <property type="component" value="Unassembled WGS sequence"/>
</dbReference>
<evidence type="ECO:0000313" key="3">
    <source>
        <dbReference type="WBParaSite" id="Pan_g2154.t1"/>
    </source>
</evidence>
<feature type="transmembrane region" description="Helical" evidence="1">
    <location>
        <begin position="225"/>
        <end position="243"/>
    </location>
</feature>
<feature type="transmembrane region" description="Helical" evidence="1">
    <location>
        <begin position="255"/>
        <end position="274"/>
    </location>
</feature>
<evidence type="ECO:0000313" key="2">
    <source>
        <dbReference type="Proteomes" id="UP000492821"/>
    </source>
</evidence>